<dbReference type="Gene3D" id="3.40.50.10070">
    <property type="entry name" value="TolB, N-terminal domain"/>
    <property type="match status" value="1"/>
</dbReference>
<dbReference type="GO" id="GO:0003677">
    <property type="term" value="F:DNA binding"/>
    <property type="evidence" value="ECO:0007669"/>
    <property type="project" value="TreeGrafter"/>
</dbReference>
<gene>
    <name evidence="4" type="ORF">MEA186_14662</name>
</gene>
<organism evidence="4 5">
    <name type="scientific">Mesorhizobium amorphae CCNWGS0123</name>
    <dbReference type="NCBI Taxonomy" id="1082933"/>
    <lineage>
        <taxon>Bacteria</taxon>
        <taxon>Pseudomonadati</taxon>
        <taxon>Pseudomonadota</taxon>
        <taxon>Alphaproteobacteria</taxon>
        <taxon>Hyphomicrobiales</taxon>
        <taxon>Phyllobacteriaceae</taxon>
        <taxon>Mesorhizobium</taxon>
    </lineage>
</organism>
<reference evidence="4 5" key="1">
    <citation type="journal article" date="2012" name="J. Bacteriol.">
        <title>Draft Genome Sequence of Plant Growth-Promoting Rhizobium Mesorhizobium amorphae, Isolated from Zinc-Lead Mine Tailings.</title>
        <authorList>
            <person name="Hao X."/>
            <person name="Lin Y."/>
            <person name="Johnstone L."/>
            <person name="Baltrus D.A."/>
            <person name="Miller S.J."/>
            <person name="Wei G."/>
            <person name="Rensing C."/>
        </authorList>
    </citation>
    <scope>NUCLEOTIDE SEQUENCE [LARGE SCALE GENOMIC DNA]</scope>
    <source>
        <strain evidence="4 5">CCNWGS0123</strain>
    </source>
</reference>
<dbReference type="PANTHER" id="PTHR35807:SF1">
    <property type="entry name" value="TRANSCRIPTIONAL REGULATOR REDD"/>
    <property type="match status" value="1"/>
</dbReference>
<dbReference type="RefSeq" id="WP_006202456.1">
    <property type="nucleotide sequence ID" value="NZ_AGSN01000111.1"/>
</dbReference>
<proteinExistence type="predicted"/>
<protein>
    <submittedName>
        <fullName evidence="4">Adenylate cyclase</fullName>
    </submittedName>
</protein>
<keyword evidence="1" id="KW-0805">Transcription regulation</keyword>
<dbReference type="PANTHER" id="PTHR35807">
    <property type="entry name" value="TRANSCRIPTIONAL REGULATOR REDD-RELATED"/>
    <property type="match status" value="1"/>
</dbReference>
<evidence type="ECO:0000256" key="1">
    <source>
        <dbReference type="ARBA" id="ARBA00023015"/>
    </source>
</evidence>
<evidence type="ECO:0000313" key="5">
    <source>
        <dbReference type="Proteomes" id="UP000002949"/>
    </source>
</evidence>
<dbReference type="KEGG" id="mamo:A6B35_26645"/>
<dbReference type="EMBL" id="AGSN01000111">
    <property type="protein sequence ID" value="EHH11274.1"/>
    <property type="molecule type" value="Genomic_DNA"/>
</dbReference>
<keyword evidence="5" id="KW-1185">Reference proteome</keyword>
<sequence>MHIRLLGDIEVASAGGQPLHFATRKTSLLFAALVLAGPKGLRRERVAAMLWAGSGEQQARNSLRQALVDIRRLFPSTGDETIRIEGNADTIWLAANADEADIWIFDQKIQADDGASLAAAADFYRGDLLDGLSFPHEIDEWLAPLRASYTRKALDLVERLSLLPELGSREEQACERLAERLVTLDPCAEQAHRALIRIFRHRGKTNDAFRQFLACKEALKRELGVEPEEATRGLVESIEAPSMGRLKAPIADGGPPEVGVSHLEAKAEPTRPTVSVPEKPSIAVLPFQNMSGDAEQDYFTDGVVEEITTALSHVSWLFVIARNSAFAYKGQAVDVTRVARELGVRYVLEGSVRKAGSRLRVAGQLIEAAAGVSLWADRFEGGVSEVFELQDLVASSVIGAISPKLEQAEMARAKRKPTESLDAYDHYLRGMASLYRWTREGLEAALPQFYKAIELDPDFAAAKGAAAWCYFWRMANGWMTDRQNETAEVSRLVGNVAIASQDDAVALAFSGLALGYVIGDYEAGSALSDRALVLNPNCAAAWSASGCLKACHDDPDIAIEHLSRARRLSPLDPMTFFMQCFTAFAHFVAGRYDAAWPIAEAASRAQPYYLTGMRVAAASNAMAGRLDAASGHIARSLRLDPELTLSNLKHRVGQIRPDYFARYAEALRLAGLPE</sequence>
<dbReference type="AlphaFoldDB" id="G6YAG0"/>
<evidence type="ECO:0000256" key="2">
    <source>
        <dbReference type="ARBA" id="ARBA00023163"/>
    </source>
</evidence>
<dbReference type="OrthoDB" id="9807521at2"/>
<dbReference type="InterPro" id="IPR051677">
    <property type="entry name" value="AfsR-DnrI-RedD_regulator"/>
</dbReference>
<dbReference type="SMART" id="SM01043">
    <property type="entry name" value="BTAD"/>
    <property type="match status" value="1"/>
</dbReference>
<dbReference type="Gene3D" id="1.25.40.10">
    <property type="entry name" value="Tetratricopeptide repeat domain"/>
    <property type="match status" value="2"/>
</dbReference>
<accession>G6YAG0</accession>
<dbReference type="GO" id="GO:0006355">
    <property type="term" value="P:regulation of DNA-templated transcription"/>
    <property type="evidence" value="ECO:0007669"/>
    <property type="project" value="TreeGrafter"/>
</dbReference>
<dbReference type="eggNOG" id="COG0457">
    <property type="taxonomic scope" value="Bacteria"/>
</dbReference>
<keyword evidence="2" id="KW-0804">Transcription</keyword>
<dbReference type="SUPFAM" id="SSF48452">
    <property type="entry name" value="TPR-like"/>
    <property type="match status" value="2"/>
</dbReference>
<dbReference type="PATRIC" id="fig|1082933.3.peg.2850"/>
<dbReference type="STRING" id="1082933.A6B35_26645"/>
<dbReference type="eggNOG" id="COG5616">
    <property type="taxonomic scope" value="Bacteria"/>
</dbReference>
<feature type="domain" description="Bacterial transcriptional activator" evidence="3">
    <location>
        <begin position="100"/>
        <end position="239"/>
    </location>
</feature>
<evidence type="ECO:0000259" key="3">
    <source>
        <dbReference type="SMART" id="SM01043"/>
    </source>
</evidence>
<dbReference type="InterPro" id="IPR036388">
    <property type="entry name" value="WH-like_DNA-bd_sf"/>
</dbReference>
<dbReference type="Gene3D" id="1.10.10.10">
    <property type="entry name" value="Winged helix-like DNA-binding domain superfamily/Winged helix DNA-binding domain"/>
    <property type="match status" value="1"/>
</dbReference>
<evidence type="ECO:0000313" key="4">
    <source>
        <dbReference type="EMBL" id="EHH11274.1"/>
    </source>
</evidence>
<dbReference type="eggNOG" id="COG3629">
    <property type="taxonomic scope" value="Bacteria"/>
</dbReference>
<dbReference type="InterPro" id="IPR005158">
    <property type="entry name" value="BTAD"/>
</dbReference>
<dbReference type="Proteomes" id="UP000002949">
    <property type="component" value="Unassembled WGS sequence"/>
</dbReference>
<dbReference type="Pfam" id="PF03704">
    <property type="entry name" value="BTAD"/>
    <property type="match status" value="1"/>
</dbReference>
<dbReference type="InterPro" id="IPR011990">
    <property type="entry name" value="TPR-like_helical_dom_sf"/>
</dbReference>
<name>G6YAG0_9HYPH</name>